<evidence type="ECO:0000313" key="4">
    <source>
        <dbReference type="Proteomes" id="UP000249341"/>
    </source>
</evidence>
<comment type="caution">
    <text evidence="3">The sequence shown here is derived from an EMBL/GenBank/DDBJ whole genome shotgun (WGS) entry which is preliminary data.</text>
</comment>
<organism evidence="3 4">
    <name type="scientific">Actinoplanes lutulentus</name>
    <dbReference type="NCBI Taxonomy" id="1287878"/>
    <lineage>
        <taxon>Bacteria</taxon>
        <taxon>Bacillati</taxon>
        <taxon>Actinomycetota</taxon>
        <taxon>Actinomycetes</taxon>
        <taxon>Micromonosporales</taxon>
        <taxon>Micromonosporaceae</taxon>
        <taxon>Actinoplanes</taxon>
    </lineage>
</organism>
<keyword evidence="2" id="KW-0812">Transmembrane</keyword>
<reference evidence="3 4" key="1">
    <citation type="submission" date="2018-06" db="EMBL/GenBank/DDBJ databases">
        <title>Genomic Encyclopedia of Type Strains, Phase III (KMG-III): the genomes of soil and plant-associated and newly described type strains.</title>
        <authorList>
            <person name="Whitman W."/>
        </authorList>
    </citation>
    <scope>NUCLEOTIDE SEQUENCE [LARGE SCALE GENOMIC DNA]</scope>
    <source>
        <strain evidence="3 4">CGMCC 4.7090</strain>
    </source>
</reference>
<evidence type="ECO:0000256" key="2">
    <source>
        <dbReference type="SAM" id="Phobius"/>
    </source>
</evidence>
<dbReference type="EMBL" id="QLMJ01000035">
    <property type="protein sequence ID" value="RAK24811.1"/>
    <property type="molecule type" value="Genomic_DNA"/>
</dbReference>
<proteinExistence type="predicted"/>
<evidence type="ECO:0000313" key="3">
    <source>
        <dbReference type="EMBL" id="RAK24811.1"/>
    </source>
</evidence>
<feature type="transmembrane region" description="Helical" evidence="2">
    <location>
        <begin position="16"/>
        <end position="35"/>
    </location>
</feature>
<protein>
    <submittedName>
        <fullName evidence="3">Uncharacterized protein</fullName>
    </submittedName>
</protein>
<name>A0A327YXS0_9ACTN</name>
<dbReference type="AlphaFoldDB" id="A0A327YXS0"/>
<feature type="transmembrane region" description="Helical" evidence="2">
    <location>
        <begin position="41"/>
        <end position="60"/>
    </location>
</feature>
<dbReference type="Proteomes" id="UP000249341">
    <property type="component" value="Unassembled WGS sequence"/>
</dbReference>
<accession>A0A327YXS0</accession>
<feature type="region of interest" description="Disordered" evidence="1">
    <location>
        <begin position="119"/>
        <end position="161"/>
    </location>
</feature>
<feature type="compositionally biased region" description="Basic residues" evidence="1">
    <location>
        <begin position="119"/>
        <end position="133"/>
    </location>
</feature>
<sequence>MCLPPCRERLLDRGPLAYLTVSAAALLMGAAVGPAELGPPGSAVGAMFGWTLIAIAAEIVVGCPRRLNALPWLVSAAVAGAFYGTDATTMLLGAAAIIYGASTISIAVPPRGAHAARRLRGVSRPHPGRHRGDHQRPLRAENVGSQTTPSGPRHVPTPERR</sequence>
<keyword evidence="4" id="KW-1185">Reference proteome</keyword>
<feature type="transmembrane region" description="Helical" evidence="2">
    <location>
        <begin position="90"/>
        <end position="108"/>
    </location>
</feature>
<keyword evidence="2" id="KW-0472">Membrane</keyword>
<keyword evidence="2" id="KW-1133">Transmembrane helix</keyword>
<feature type="transmembrane region" description="Helical" evidence="2">
    <location>
        <begin position="67"/>
        <end position="84"/>
    </location>
</feature>
<gene>
    <name evidence="3" type="ORF">B0I29_13517</name>
</gene>
<evidence type="ECO:0000256" key="1">
    <source>
        <dbReference type="SAM" id="MobiDB-lite"/>
    </source>
</evidence>